<evidence type="ECO:0000313" key="2">
    <source>
        <dbReference type="EMBL" id="JAD91828.1"/>
    </source>
</evidence>
<reference evidence="2" key="2">
    <citation type="journal article" date="2015" name="Data Brief">
        <title>Shoot transcriptome of the giant reed, Arundo donax.</title>
        <authorList>
            <person name="Barrero R.A."/>
            <person name="Guerrero F.D."/>
            <person name="Moolhuijzen P."/>
            <person name="Goolsby J.A."/>
            <person name="Tidwell J."/>
            <person name="Bellgard S.E."/>
            <person name="Bellgard M.I."/>
        </authorList>
    </citation>
    <scope>NUCLEOTIDE SEQUENCE</scope>
    <source>
        <tissue evidence="2">Shoot tissue taken approximately 20 cm above the soil surface</tissue>
    </source>
</reference>
<sequence>MYSFPFMKGLWYIGIPSSFIALNWSGLTTSPGFDLMRSCLLSRCVRANWNPQRASVRDKVCS</sequence>
<organism evidence="2">
    <name type="scientific">Arundo donax</name>
    <name type="common">Giant reed</name>
    <name type="synonym">Donax arundinaceus</name>
    <dbReference type="NCBI Taxonomy" id="35708"/>
    <lineage>
        <taxon>Eukaryota</taxon>
        <taxon>Viridiplantae</taxon>
        <taxon>Streptophyta</taxon>
        <taxon>Embryophyta</taxon>
        <taxon>Tracheophyta</taxon>
        <taxon>Spermatophyta</taxon>
        <taxon>Magnoliopsida</taxon>
        <taxon>Liliopsida</taxon>
        <taxon>Poales</taxon>
        <taxon>Poaceae</taxon>
        <taxon>PACMAD clade</taxon>
        <taxon>Arundinoideae</taxon>
        <taxon>Arundineae</taxon>
        <taxon>Arundo</taxon>
    </lineage>
</organism>
<keyword evidence="1" id="KW-0472">Membrane</keyword>
<name>A0A0A9DYN4_ARUDO</name>
<keyword evidence="1" id="KW-1133">Transmembrane helix</keyword>
<feature type="transmembrane region" description="Helical" evidence="1">
    <location>
        <begin position="9"/>
        <end position="27"/>
    </location>
</feature>
<dbReference type="EMBL" id="GBRH01206067">
    <property type="protein sequence ID" value="JAD91828.1"/>
    <property type="molecule type" value="Transcribed_RNA"/>
</dbReference>
<keyword evidence="1" id="KW-0812">Transmembrane</keyword>
<reference evidence="2" key="1">
    <citation type="submission" date="2014-09" db="EMBL/GenBank/DDBJ databases">
        <authorList>
            <person name="Magalhaes I.L.F."/>
            <person name="Oliveira U."/>
            <person name="Santos F.R."/>
            <person name="Vidigal T.H.D.A."/>
            <person name="Brescovit A.D."/>
            <person name="Santos A.J."/>
        </authorList>
    </citation>
    <scope>NUCLEOTIDE SEQUENCE</scope>
    <source>
        <tissue evidence="2">Shoot tissue taken approximately 20 cm above the soil surface</tissue>
    </source>
</reference>
<evidence type="ECO:0000256" key="1">
    <source>
        <dbReference type="SAM" id="Phobius"/>
    </source>
</evidence>
<dbReference type="AlphaFoldDB" id="A0A0A9DYN4"/>
<accession>A0A0A9DYN4</accession>
<protein>
    <submittedName>
        <fullName evidence="2">Uncharacterized protein</fullName>
    </submittedName>
</protein>
<proteinExistence type="predicted"/>